<dbReference type="InterPro" id="IPR010129">
    <property type="entry name" value="T1SS_HlyD"/>
</dbReference>
<evidence type="ECO:0000256" key="7">
    <source>
        <dbReference type="ARBA" id="ARBA00022989"/>
    </source>
</evidence>
<comment type="subcellular location">
    <subcellularLocation>
        <location evidence="1 9">Cell inner membrane</location>
        <topology evidence="1 9">Single-pass membrane protein</topology>
    </subcellularLocation>
</comment>
<evidence type="ECO:0000256" key="2">
    <source>
        <dbReference type="ARBA" id="ARBA00009477"/>
    </source>
</evidence>
<evidence type="ECO:0000256" key="4">
    <source>
        <dbReference type="ARBA" id="ARBA00022475"/>
    </source>
</evidence>
<dbReference type="InterPro" id="IPR058781">
    <property type="entry name" value="HH_AprE-like"/>
</dbReference>
<dbReference type="KEGG" id="dee:HQN60_06940"/>
<name>A0A6M8SML4_9NEIS</name>
<evidence type="ECO:0000256" key="8">
    <source>
        <dbReference type="ARBA" id="ARBA00023136"/>
    </source>
</evidence>
<dbReference type="Pfam" id="PF25994">
    <property type="entry name" value="HH_AprE"/>
    <property type="match status" value="1"/>
</dbReference>
<feature type="domain" description="AprE-like beta-barrel" evidence="11">
    <location>
        <begin position="358"/>
        <end position="447"/>
    </location>
</feature>
<dbReference type="Gene3D" id="2.40.30.170">
    <property type="match status" value="1"/>
</dbReference>
<dbReference type="PANTHER" id="PTHR30386">
    <property type="entry name" value="MEMBRANE FUSION SUBUNIT OF EMRAB-TOLC MULTIDRUG EFFLUX PUMP"/>
    <property type="match status" value="1"/>
</dbReference>
<sequence>MQRLLQSLKSMWARVQHWSDLVFDRYLFSTDKSDLIDDRDFIADADNVIMEQSPRGARVLIRTAALAVAVLILWAGCAKIDEVTKGDGRVIPSSELQVIQSLDGGIVKQILVHEGQAVKKGDLLIKIDSTRFASSLNEGRAQYLSLKAKAARLDAIANGKALMIPEDVEKEAPDLAAQEKLLYQSKMAELDASMGIAKQQLNQRTQELNEVRTKREQAIQGYDLTKRELDATRPLLKSGAVSDVEVLRLERDVSRYKGEMDGASAQIPRIQSSIAEASRKSQEVDLMFRNQARTELAEASGKLSSISQGNLGLADRVKQSDIRSPMDGTVKQLFANTVGGVVQPGKDIIEIVPAGESLLLEAKVLPKDIAFLRSAQPALVKFSAYDFSIYGGLDAEVVNISADTVKDEKGNAFYLVRVKTKNSFLEKDGKRLPIIPGMMAEVDILTGKKTILSYLIKPVLRAKSSALTER</sequence>
<keyword evidence="8" id="KW-0472">Membrane</keyword>
<feature type="domain" description="AprE-like long alpha-helical hairpin" evidence="10">
    <location>
        <begin position="134"/>
        <end position="308"/>
    </location>
</feature>
<evidence type="ECO:0000256" key="3">
    <source>
        <dbReference type="ARBA" id="ARBA00022448"/>
    </source>
</evidence>
<evidence type="ECO:0000313" key="13">
    <source>
        <dbReference type="Proteomes" id="UP000504844"/>
    </source>
</evidence>
<gene>
    <name evidence="12" type="ORF">HQN60_06940</name>
</gene>
<dbReference type="Proteomes" id="UP000504844">
    <property type="component" value="Chromosome"/>
</dbReference>
<dbReference type="InterPro" id="IPR058982">
    <property type="entry name" value="Beta-barrel_AprE"/>
</dbReference>
<reference evidence="12 13" key="1">
    <citation type="submission" date="2020-05" db="EMBL/GenBank/DDBJ databases">
        <title>Complete genome sequence of Deefgea sp. D17.</title>
        <authorList>
            <person name="Bae J.-W."/>
            <person name="Han J.E."/>
        </authorList>
    </citation>
    <scope>NUCLEOTIDE SEQUENCE [LARGE SCALE GENOMIC DNA]</scope>
    <source>
        <strain evidence="12 13">D17</strain>
    </source>
</reference>
<dbReference type="EMBL" id="CP054143">
    <property type="protein sequence ID" value="QKJ66452.1"/>
    <property type="molecule type" value="Genomic_DNA"/>
</dbReference>
<dbReference type="SUPFAM" id="SSF111369">
    <property type="entry name" value="HlyD-like secretion proteins"/>
    <property type="match status" value="1"/>
</dbReference>
<evidence type="ECO:0000313" key="12">
    <source>
        <dbReference type="EMBL" id="QKJ66452.1"/>
    </source>
</evidence>
<dbReference type="PANTHER" id="PTHR30386:SF26">
    <property type="entry name" value="TRANSPORT PROTEIN COMB"/>
    <property type="match status" value="1"/>
</dbReference>
<dbReference type="RefSeq" id="WP_173532956.1">
    <property type="nucleotide sequence ID" value="NZ_CP054143.1"/>
</dbReference>
<dbReference type="PROSITE" id="PS00543">
    <property type="entry name" value="HLYD_FAMILY"/>
    <property type="match status" value="1"/>
</dbReference>
<keyword evidence="13" id="KW-1185">Reference proteome</keyword>
<dbReference type="AlphaFoldDB" id="A0A6M8SML4"/>
<dbReference type="Pfam" id="PF26002">
    <property type="entry name" value="Beta-barrel_AprE"/>
    <property type="match status" value="1"/>
</dbReference>
<dbReference type="InterPro" id="IPR050739">
    <property type="entry name" value="MFP"/>
</dbReference>
<dbReference type="GO" id="GO:0009306">
    <property type="term" value="P:protein secretion"/>
    <property type="evidence" value="ECO:0007669"/>
    <property type="project" value="InterPro"/>
</dbReference>
<keyword evidence="3 9" id="KW-0813">Transport</keyword>
<dbReference type="Gene3D" id="2.40.50.100">
    <property type="match status" value="1"/>
</dbReference>
<evidence type="ECO:0000256" key="1">
    <source>
        <dbReference type="ARBA" id="ARBA00004377"/>
    </source>
</evidence>
<protein>
    <recommendedName>
        <fullName evidence="9">Membrane fusion protein (MFP) family protein</fullName>
    </recommendedName>
</protein>
<evidence type="ECO:0000259" key="11">
    <source>
        <dbReference type="Pfam" id="PF26002"/>
    </source>
</evidence>
<evidence type="ECO:0000259" key="10">
    <source>
        <dbReference type="Pfam" id="PF25994"/>
    </source>
</evidence>
<evidence type="ECO:0000256" key="6">
    <source>
        <dbReference type="ARBA" id="ARBA00022692"/>
    </source>
</evidence>
<evidence type="ECO:0000256" key="9">
    <source>
        <dbReference type="RuleBase" id="RU365093"/>
    </source>
</evidence>
<accession>A0A6M8SML4</accession>
<dbReference type="NCBIfam" id="TIGR01843">
    <property type="entry name" value="type_I_hlyD"/>
    <property type="match status" value="1"/>
</dbReference>
<organism evidence="12 13">
    <name type="scientific">Deefgea piscis</name>
    <dbReference type="NCBI Taxonomy" id="2739061"/>
    <lineage>
        <taxon>Bacteria</taxon>
        <taxon>Pseudomonadati</taxon>
        <taxon>Pseudomonadota</taxon>
        <taxon>Betaproteobacteria</taxon>
        <taxon>Neisseriales</taxon>
        <taxon>Chitinibacteraceae</taxon>
        <taxon>Deefgea</taxon>
    </lineage>
</organism>
<dbReference type="PRINTS" id="PR01490">
    <property type="entry name" value="RTXTOXIND"/>
</dbReference>
<dbReference type="InterPro" id="IPR006144">
    <property type="entry name" value="Secretion_HlyD_CS"/>
</dbReference>
<evidence type="ECO:0000256" key="5">
    <source>
        <dbReference type="ARBA" id="ARBA00022519"/>
    </source>
</evidence>
<keyword evidence="5 9" id="KW-0997">Cell inner membrane</keyword>
<keyword evidence="4 9" id="KW-1003">Cell membrane</keyword>
<keyword evidence="6" id="KW-0812">Transmembrane</keyword>
<comment type="similarity">
    <text evidence="2 9">Belongs to the membrane fusion protein (MFP) (TC 8.A.1) family.</text>
</comment>
<dbReference type="GO" id="GO:0005886">
    <property type="term" value="C:plasma membrane"/>
    <property type="evidence" value="ECO:0007669"/>
    <property type="project" value="UniProtKB-SubCell"/>
</dbReference>
<proteinExistence type="inferred from homology"/>
<keyword evidence="7" id="KW-1133">Transmembrane helix</keyword>